<sequence length="194" mass="20729">MNLSRRDSLRALGRVGLAVATGSIVAVAMESPALATQSGWRWCRNCKGLWFANLAADGGCCPRRRGLPHTSQGSGNYQLLFSSDPGSGQTGWRWCSSCKGLWYKTSVSDGGIEGGYCASSGLLQHTSQGSGNYKIELASAGGGQSNWRFCFQCRGLWFNDGSVVGEATCQAYFDNPGSTASHQIGSNNFQLRHV</sequence>
<dbReference type="EMBL" id="BOPH01000158">
    <property type="protein sequence ID" value="GIJ75437.1"/>
    <property type="molecule type" value="Genomic_DNA"/>
</dbReference>
<gene>
    <name evidence="1" type="ORF">Voc01_103540</name>
</gene>
<dbReference type="InterPro" id="IPR006311">
    <property type="entry name" value="TAT_signal"/>
</dbReference>
<dbReference type="RefSeq" id="WP_203935198.1">
    <property type="nucleotide sequence ID" value="NZ_BOPH01000158.1"/>
</dbReference>
<accession>A0A8J4A425</accession>
<reference evidence="1" key="1">
    <citation type="submission" date="2021-01" db="EMBL/GenBank/DDBJ databases">
        <title>Whole genome shotgun sequence of Virgisporangium ochraceum NBRC 16418.</title>
        <authorList>
            <person name="Komaki H."/>
            <person name="Tamura T."/>
        </authorList>
    </citation>
    <scope>NUCLEOTIDE SEQUENCE</scope>
    <source>
        <strain evidence="1">NBRC 16418</strain>
    </source>
</reference>
<dbReference type="PROSITE" id="PS51318">
    <property type="entry name" value="TAT"/>
    <property type="match status" value="1"/>
</dbReference>
<evidence type="ECO:0000313" key="1">
    <source>
        <dbReference type="EMBL" id="GIJ75437.1"/>
    </source>
</evidence>
<comment type="caution">
    <text evidence="1">The sequence shown here is derived from an EMBL/GenBank/DDBJ whole genome shotgun (WGS) entry which is preliminary data.</text>
</comment>
<proteinExistence type="predicted"/>
<organism evidence="1 2">
    <name type="scientific">Virgisporangium ochraceum</name>
    <dbReference type="NCBI Taxonomy" id="65505"/>
    <lineage>
        <taxon>Bacteria</taxon>
        <taxon>Bacillati</taxon>
        <taxon>Actinomycetota</taxon>
        <taxon>Actinomycetes</taxon>
        <taxon>Micromonosporales</taxon>
        <taxon>Micromonosporaceae</taxon>
        <taxon>Virgisporangium</taxon>
    </lineage>
</organism>
<dbReference type="Proteomes" id="UP000635606">
    <property type="component" value="Unassembled WGS sequence"/>
</dbReference>
<dbReference type="AlphaFoldDB" id="A0A8J4A425"/>
<keyword evidence="2" id="KW-1185">Reference proteome</keyword>
<name>A0A8J4A425_9ACTN</name>
<evidence type="ECO:0000313" key="2">
    <source>
        <dbReference type="Proteomes" id="UP000635606"/>
    </source>
</evidence>
<protein>
    <submittedName>
        <fullName evidence="1">Uncharacterized protein</fullName>
    </submittedName>
</protein>